<gene>
    <name evidence="2" type="ORF">cpu_13950</name>
</gene>
<dbReference type="Gene3D" id="3.30.70.20">
    <property type="match status" value="1"/>
</dbReference>
<proteinExistence type="predicted"/>
<dbReference type="Proteomes" id="UP000187485">
    <property type="component" value="Unassembled WGS sequence"/>
</dbReference>
<sequence length="375" mass="41229">MGHLGFSKEEVFKALAKRLHKNPVGAPYSETLMKILKTLYTEQEAEIGSKFPGGFVTIDKLSAATGIETTELKEYLENMANKGLVIDAVRKGETYYMLTPTVVGFFEYTFMRVDPNLPLKDLAELFEAYHHEPGVPEEFFGSPTKMFRALPYEEAIADEVKTEIVSFERATEIVKTAGGGALTLCYCRHQQEHLGKTCQVNAPVEDICISLGGAADWLIRRGFARPATVDELLEVLAKSKELGLVHSVDNVQNKPAYICNCCGCCCGVLRAINEHQVMSIEPSSFILSIEEVKCIGCGSCVKRCQVHALSLVEQEPGNPKSKKAVLNKDQCLGCGVCVSACKKDALSLVKRGTTPNVPKDKKEQMNLIAQEKGRL</sequence>
<dbReference type="EMBL" id="BDJK01000020">
    <property type="protein sequence ID" value="GAV22885.1"/>
    <property type="molecule type" value="Genomic_DNA"/>
</dbReference>
<dbReference type="RefSeq" id="WP_075859340.1">
    <property type="nucleotide sequence ID" value="NZ_BDJK01000020.1"/>
</dbReference>
<keyword evidence="3" id="KW-1185">Reference proteome</keyword>
<dbReference type="OrthoDB" id="5422255at2"/>
<feature type="domain" description="4Fe-4S ferredoxin-type" evidence="1">
    <location>
        <begin position="285"/>
        <end position="314"/>
    </location>
</feature>
<dbReference type="SUPFAM" id="SSF54862">
    <property type="entry name" value="4Fe-4S ferredoxins"/>
    <property type="match status" value="1"/>
</dbReference>
<evidence type="ECO:0000259" key="1">
    <source>
        <dbReference type="PROSITE" id="PS51379"/>
    </source>
</evidence>
<dbReference type="STRING" id="870242.cpu_13950"/>
<organism evidence="2 3">
    <name type="scientific">Carboxydothermus pertinax</name>
    <dbReference type="NCBI Taxonomy" id="870242"/>
    <lineage>
        <taxon>Bacteria</taxon>
        <taxon>Bacillati</taxon>
        <taxon>Bacillota</taxon>
        <taxon>Clostridia</taxon>
        <taxon>Thermoanaerobacterales</taxon>
        <taxon>Thermoanaerobacteraceae</taxon>
        <taxon>Carboxydothermus</taxon>
    </lineage>
</organism>
<evidence type="ECO:0000313" key="2">
    <source>
        <dbReference type="EMBL" id="GAV22885.1"/>
    </source>
</evidence>
<dbReference type="AlphaFoldDB" id="A0A1L8CVA3"/>
<accession>A0A1L8CVA3</accession>
<protein>
    <submittedName>
        <fullName evidence="2">(Fe-S)-binding protein</fullName>
    </submittedName>
</protein>
<comment type="caution">
    <text evidence="2">The sequence shown here is derived from an EMBL/GenBank/DDBJ whole genome shotgun (WGS) entry which is preliminary data.</text>
</comment>
<dbReference type="PROSITE" id="PS51379">
    <property type="entry name" value="4FE4S_FER_2"/>
    <property type="match status" value="2"/>
</dbReference>
<name>A0A1L8CVA3_9THEO</name>
<evidence type="ECO:0000313" key="3">
    <source>
        <dbReference type="Proteomes" id="UP000187485"/>
    </source>
</evidence>
<reference evidence="3" key="1">
    <citation type="submission" date="2016-12" db="EMBL/GenBank/DDBJ databases">
        <title>Draft Genome Sequences od Carboxydothermus pertinax and islandicus, Hydrogenogenic Carboxydotrophic Bacteria.</title>
        <authorList>
            <person name="Fukuyama Y."/>
            <person name="Ohmae K."/>
            <person name="Yoneda Y."/>
            <person name="Yoshida T."/>
            <person name="Sako Y."/>
        </authorList>
    </citation>
    <scope>NUCLEOTIDE SEQUENCE [LARGE SCALE GENOMIC DNA]</scope>
    <source>
        <strain evidence="3">Ug1</strain>
    </source>
</reference>
<dbReference type="Pfam" id="PF12838">
    <property type="entry name" value="Fer4_7"/>
    <property type="match status" value="1"/>
</dbReference>
<feature type="domain" description="4Fe-4S ferredoxin-type" evidence="1">
    <location>
        <begin position="322"/>
        <end position="351"/>
    </location>
</feature>
<dbReference type="InterPro" id="IPR017896">
    <property type="entry name" value="4Fe4S_Fe-S-bd"/>
</dbReference>